<dbReference type="Gene3D" id="3.40.50.300">
    <property type="entry name" value="P-loop containing nucleotide triphosphate hydrolases"/>
    <property type="match status" value="1"/>
</dbReference>
<reference evidence="4 5" key="1">
    <citation type="submission" date="2017-05" db="EMBL/GenBank/DDBJ databases">
        <authorList>
            <person name="Song R."/>
            <person name="Chenine A.L."/>
            <person name="Ruprecht R.M."/>
        </authorList>
    </citation>
    <scope>NUCLEOTIDE SEQUENCE [LARGE SCALE GENOMIC DNA]</scope>
    <source>
        <strain evidence="4 5">CECT 7927</strain>
    </source>
</reference>
<accession>A0A1Y6IZG3</accession>
<dbReference type="GO" id="GO:0003677">
    <property type="term" value="F:DNA binding"/>
    <property type="evidence" value="ECO:0007669"/>
    <property type="project" value="InterPro"/>
</dbReference>
<evidence type="ECO:0000313" key="4">
    <source>
        <dbReference type="EMBL" id="SMS03026.1"/>
    </source>
</evidence>
<keyword evidence="1" id="KW-0547">Nucleotide-binding</keyword>
<gene>
    <name evidence="3" type="ORF">SBX37_05480</name>
    <name evidence="4" type="ORF">VIM7927_04389</name>
</gene>
<dbReference type="PROSITE" id="PS50901">
    <property type="entry name" value="FTSK"/>
    <property type="match status" value="1"/>
</dbReference>
<dbReference type="RefSeq" id="WP_087483021.1">
    <property type="nucleotide sequence ID" value="NZ_AP024883.1"/>
</dbReference>
<organism evidence="4 5">
    <name type="scientific">Vibrio mangrovi</name>
    <dbReference type="NCBI Taxonomy" id="474394"/>
    <lineage>
        <taxon>Bacteria</taxon>
        <taxon>Pseudomonadati</taxon>
        <taxon>Pseudomonadota</taxon>
        <taxon>Gammaproteobacteria</taxon>
        <taxon>Vibrionales</taxon>
        <taxon>Vibrionaceae</taxon>
        <taxon>Vibrio</taxon>
    </lineage>
</organism>
<keyword evidence="6" id="KW-1185">Reference proteome</keyword>
<dbReference type="AlphaFoldDB" id="A0A1Y6IZG3"/>
<dbReference type="SUPFAM" id="SSF52540">
    <property type="entry name" value="P-loop containing nucleoside triphosphate hydrolases"/>
    <property type="match status" value="1"/>
</dbReference>
<name>A0A1Y6IZG3_9VIBR</name>
<feature type="domain" description="FtsK" evidence="2">
    <location>
        <begin position="514"/>
        <end position="697"/>
    </location>
</feature>
<dbReference type="Proteomes" id="UP000196125">
    <property type="component" value="Unassembled WGS sequence"/>
</dbReference>
<feature type="binding site" evidence="1">
    <location>
        <begin position="531"/>
        <end position="538"/>
    </location>
    <ligand>
        <name>ATP</name>
        <dbReference type="ChEBI" id="CHEBI:30616"/>
    </ligand>
</feature>
<evidence type="ECO:0000313" key="6">
    <source>
        <dbReference type="Proteomes" id="UP001283366"/>
    </source>
</evidence>
<reference evidence="3 6" key="2">
    <citation type="submission" date="2023-11" db="EMBL/GenBank/DDBJ databases">
        <title>Plant-associative lifestyle of Vibrio porteresiae and its evolutionary dynamics.</title>
        <authorList>
            <person name="Rameshkumar N."/>
            <person name="Kirti K."/>
        </authorList>
    </citation>
    <scope>NUCLEOTIDE SEQUENCE [LARGE SCALE GENOMIC DNA]</scope>
    <source>
        <strain evidence="3 6">MSSRF38</strain>
    </source>
</reference>
<dbReference type="InterPro" id="IPR027417">
    <property type="entry name" value="P-loop_NTPase"/>
</dbReference>
<dbReference type="OrthoDB" id="9807790at2"/>
<keyword evidence="1" id="KW-0067">ATP-binding</keyword>
<proteinExistence type="predicted"/>
<dbReference type="Pfam" id="PF01580">
    <property type="entry name" value="FtsK_SpoIIIE"/>
    <property type="match status" value="1"/>
</dbReference>
<dbReference type="EMBL" id="JAWRCO010000001">
    <property type="protein sequence ID" value="MDW6002315.1"/>
    <property type="molecule type" value="Genomic_DNA"/>
</dbReference>
<dbReference type="InterPro" id="IPR002543">
    <property type="entry name" value="FtsK_dom"/>
</dbReference>
<dbReference type="GO" id="GO:0005524">
    <property type="term" value="F:ATP binding"/>
    <property type="evidence" value="ECO:0007669"/>
    <property type="project" value="UniProtKB-UniRule"/>
</dbReference>
<evidence type="ECO:0000313" key="5">
    <source>
        <dbReference type="Proteomes" id="UP000196125"/>
    </source>
</evidence>
<dbReference type="EMBL" id="FXXI01000016">
    <property type="protein sequence ID" value="SMS03026.1"/>
    <property type="molecule type" value="Genomic_DNA"/>
</dbReference>
<evidence type="ECO:0000256" key="1">
    <source>
        <dbReference type="PROSITE-ProRule" id="PRU00289"/>
    </source>
</evidence>
<protein>
    <submittedName>
        <fullName evidence="3">FtsK/SpoIIIE domain-containing protein</fullName>
    </submittedName>
    <submittedName>
        <fullName evidence="4">FtsK/SpoIIIE family protein</fullName>
    </submittedName>
</protein>
<evidence type="ECO:0000313" key="3">
    <source>
        <dbReference type="EMBL" id="MDW6002315.1"/>
    </source>
</evidence>
<sequence>MVKKTPITYTDMFTSRGRSKIMSNIYVNEGGRIIDSLRCHTDALIRFNSAQKRAETNPEAAWQMLSDLYQDLKSPESIRAYSNFWNRTEAEKEYKELLKKVYDAYVSTGVFWMSRSDKLSNQIIALPYVCNLKCSLGEHCIARLIHDPRRGSNGHAVVIEPRKGGIDVGKLGDTLSEVARICGFTHPEVISKQNRIIIQEDLQWLSLIAKTKSPKLIERFEALCVAVPIKDVNNNLCEVSIIDPNDPTKGVALISVTSTISISSVKARAQEIADYLGLKKIVVEQMGDYINIYEDRTQIEAVKHAESNFPIHKVKGLCVNLGIMDKEQDTCLAIWYEKGTEEVVKFTSTNGYLKSSVIAPFLEDIIVYMGWDEAELKQEGGSVDVIKSSNNERLSNLAVSSELSERISALPYHFALTDVAGDELIAEYNQSANFIHLQSKSKRSIQFSSVNEILVDIESYLGWPKLQATRFKGSIIIHDDTCKESSIYIPAELKLSEIISPDKEVITYGVTVECKSSTVNLRDFQNTLIVGMQGSGKSTFMMNLTYQLARNAPNRIDEFCCIDLKNNATFSPLTKLNGFTVVDNPDSVIQIIDYVASEVERRNKVAAETYSPDGVYQGGFLFLLIEEYTLINSMISNTDDLGKVRDKIEYILKIGRSARVRVIAGLQRSDEKSMRKGTKDQFANYFLFRVVDKGYADNMFDGAELLAEKGWRPITLRPGRCIVQLSSESDIFQMQTPLIYNDEFRLLMNDIALTSDAESSTIENTSGER</sequence>
<evidence type="ECO:0000259" key="2">
    <source>
        <dbReference type="PROSITE" id="PS50901"/>
    </source>
</evidence>
<dbReference type="Proteomes" id="UP001283366">
    <property type="component" value="Unassembled WGS sequence"/>
</dbReference>